<name>A0A139A5U5_GONPJ</name>
<evidence type="ECO:0000313" key="3">
    <source>
        <dbReference type="Proteomes" id="UP000070544"/>
    </source>
</evidence>
<proteinExistence type="predicted"/>
<keyword evidence="3" id="KW-1185">Reference proteome</keyword>
<dbReference type="AlphaFoldDB" id="A0A139A5U5"/>
<accession>A0A139A5U5</accession>
<organism evidence="2 3">
    <name type="scientific">Gonapodya prolifera (strain JEL478)</name>
    <name type="common">Monoblepharis prolifera</name>
    <dbReference type="NCBI Taxonomy" id="1344416"/>
    <lineage>
        <taxon>Eukaryota</taxon>
        <taxon>Fungi</taxon>
        <taxon>Fungi incertae sedis</taxon>
        <taxon>Chytridiomycota</taxon>
        <taxon>Chytridiomycota incertae sedis</taxon>
        <taxon>Monoblepharidomycetes</taxon>
        <taxon>Monoblepharidales</taxon>
        <taxon>Gonapodyaceae</taxon>
        <taxon>Gonapodya</taxon>
    </lineage>
</organism>
<evidence type="ECO:0000256" key="1">
    <source>
        <dbReference type="SAM" id="MobiDB-lite"/>
    </source>
</evidence>
<feature type="region of interest" description="Disordered" evidence="1">
    <location>
        <begin position="114"/>
        <end position="135"/>
    </location>
</feature>
<dbReference type="Proteomes" id="UP000070544">
    <property type="component" value="Unassembled WGS sequence"/>
</dbReference>
<evidence type="ECO:0000313" key="2">
    <source>
        <dbReference type="EMBL" id="KXS11855.1"/>
    </source>
</evidence>
<protein>
    <submittedName>
        <fullName evidence="2">Uncharacterized protein</fullName>
    </submittedName>
</protein>
<gene>
    <name evidence="2" type="ORF">M427DRAFT_157913</name>
</gene>
<sequence>MSASPSASDDNVSVIPPAVALLLKHGSEGNSDIAVEDVVQGTRMTWPFRKSDCVAIVLPAQPTASTLPGSSTASVPPLSTFYALETLFAIIGTLRACRTVALFTYTPDLPHHLSSFHRDHGTPTPPPKPGQRLPAPSPRILVQPSHASFAVLPLPSVVYGPDKPPHLHWMARDKTRTARDLVGRGMEVVDEVLPVWDEKAGDGGRWAVWVGGEKKGVTYAKFERHLADAQRGASKAGLNIEAQQIQKSDLGTANVILTVLAAISKGISIIFSSRNEPAVAKVPRL</sequence>
<dbReference type="OrthoDB" id="10633364at2759"/>
<reference evidence="2 3" key="1">
    <citation type="journal article" date="2015" name="Genome Biol. Evol.">
        <title>Phylogenomic analyses indicate that early fungi evolved digesting cell walls of algal ancestors of land plants.</title>
        <authorList>
            <person name="Chang Y."/>
            <person name="Wang S."/>
            <person name="Sekimoto S."/>
            <person name="Aerts A.L."/>
            <person name="Choi C."/>
            <person name="Clum A."/>
            <person name="LaButti K.M."/>
            <person name="Lindquist E.A."/>
            <person name="Yee Ngan C."/>
            <person name="Ohm R.A."/>
            <person name="Salamov A.A."/>
            <person name="Grigoriev I.V."/>
            <person name="Spatafora J.W."/>
            <person name="Berbee M.L."/>
        </authorList>
    </citation>
    <scope>NUCLEOTIDE SEQUENCE [LARGE SCALE GENOMIC DNA]</scope>
    <source>
        <strain evidence="2 3">JEL478</strain>
    </source>
</reference>
<dbReference type="EMBL" id="KQ965796">
    <property type="protein sequence ID" value="KXS11855.1"/>
    <property type="molecule type" value="Genomic_DNA"/>
</dbReference>